<feature type="compositionally biased region" description="Basic and acidic residues" evidence="6">
    <location>
        <begin position="111"/>
        <end position="125"/>
    </location>
</feature>
<dbReference type="GO" id="GO:0000981">
    <property type="term" value="F:DNA-binding transcription factor activity, RNA polymerase II-specific"/>
    <property type="evidence" value="ECO:0007669"/>
    <property type="project" value="TreeGrafter"/>
</dbReference>
<evidence type="ECO:0000256" key="3">
    <source>
        <dbReference type="ARBA" id="ARBA00023163"/>
    </source>
</evidence>
<name>A0A8D8LDI2_9HEMI</name>
<dbReference type="EMBL" id="HBUF01203627">
    <property type="protein sequence ID" value="CAG6662790.1"/>
    <property type="molecule type" value="Transcribed_RNA"/>
</dbReference>
<dbReference type="Pfam" id="PF00010">
    <property type="entry name" value="HLH"/>
    <property type="match status" value="1"/>
</dbReference>
<evidence type="ECO:0000256" key="4">
    <source>
        <dbReference type="ARBA" id="ARBA00023242"/>
    </source>
</evidence>
<dbReference type="Gene3D" id="4.10.280.10">
    <property type="entry name" value="Helix-loop-helix DNA-binding domain"/>
    <property type="match status" value="1"/>
</dbReference>
<organism evidence="8">
    <name type="scientific">Cacopsylla melanoneura</name>
    <dbReference type="NCBI Taxonomy" id="428564"/>
    <lineage>
        <taxon>Eukaryota</taxon>
        <taxon>Metazoa</taxon>
        <taxon>Ecdysozoa</taxon>
        <taxon>Arthropoda</taxon>
        <taxon>Hexapoda</taxon>
        <taxon>Insecta</taxon>
        <taxon>Pterygota</taxon>
        <taxon>Neoptera</taxon>
        <taxon>Paraneoptera</taxon>
        <taxon>Hemiptera</taxon>
        <taxon>Sternorrhyncha</taxon>
        <taxon>Psylloidea</taxon>
        <taxon>Psyllidae</taxon>
        <taxon>Psyllinae</taxon>
        <taxon>Cacopsylla</taxon>
    </lineage>
</organism>
<dbReference type="GO" id="GO:0005634">
    <property type="term" value="C:nucleus"/>
    <property type="evidence" value="ECO:0007669"/>
    <property type="project" value="UniProtKB-SubCell"/>
</dbReference>
<dbReference type="CDD" id="cd11396">
    <property type="entry name" value="bHLHzip_USF"/>
    <property type="match status" value="1"/>
</dbReference>
<dbReference type="EMBL" id="HBUF01203626">
    <property type="protein sequence ID" value="CAG6662789.1"/>
    <property type="molecule type" value="Transcribed_RNA"/>
</dbReference>
<dbReference type="SUPFAM" id="SSF47459">
    <property type="entry name" value="HLH, helix-loop-helix DNA-binding domain"/>
    <property type="match status" value="1"/>
</dbReference>
<comment type="subcellular location">
    <subcellularLocation>
        <location evidence="1">Nucleus</location>
    </subcellularLocation>
</comment>
<keyword evidence="3" id="KW-0804">Transcription</keyword>
<accession>A0A8D8LDI2</accession>
<dbReference type="EMBL" id="HBUF01374787">
    <property type="protein sequence ID" value="CAG6727801.1"/>
    <property type="molecule type" value="Transcribed_RNA"/>
</dbReference>
<feature type="coiled-coil region" evidence="5">
    <location>
        <begin position="173"/>
        <end position="203"/>
    </location>
</feature>
<dbReference type="InterPro" id="IPR011598">
    <property type="entry name" value="bHLH_dom"/>
</dbReference>
<dbReference type="InterPro" id="IPR051732">
    <property type="entry name" value="USF"/>
</dbReference>
<dbReference type="PANTHER" id="PTHR46117">
    <property type="entry name" value="FI24210P1"/>
    <property type="match status" value="1"/>
</dbReference>
<dbReference type="EMBL" id="HBUF01537338">
    <property type="protein sequence ID" value="CAG6753747.1"/>
    <property type="molecule type" value="Transcribed_RNA"/>
</dbReference>
<sequence>MSSNKQEVCLNPDLDQISVSVSLHGTLESTEDGMTYRLIQVDSMKDESSVDPNSLSPILQSTPEYSEKTTSLMNEALNGEFYVLNPASELFTTASNSKPVANTGRHSNAVRVRDERKRASHNEVERRRRDKINTWILKLGTLIPEEPSSPDKNVECQSLRSKGGILAKACDHIVELRAKNQNLEKYIKANEQLVSKLDRISKQNLELKYENNVLKNMLLENGLIVETSSIKKEDSNPS</sequence>
<keyword evidence="5" id="KW-0175">Coiled coil</keyword>
<dbReference type="EMBL" id="HBUF01374790">
    <property type="protein sequence ID" value="CAG6727804.1"/>
    <property type="molecule type" value="Transcribed_RNA"/>
</dbReference>
<dbReference type="AlphaFoldDB" id="A0A8D8LDI2"/>
<evidence type="ECO:0000256" key="1">
    <source>
        <dbReference type="ARBA" id="ARBA00004123"/>
    </source>
</evidence>
<evidence type="ECO:0000313" key="8">
    <source>
        <dbReference type="EMBL" id="CAG6608699.1"/>
    </source>
</evidence>
<reference evidence="8" key="1">
    <citation type="submission" date="2021-05" db="EMBL/GenBank/DDBJ databases">
        <authorList>
            <person name="Alioto T."/>
            <person name="Alioto T."/>
            <person name="Gomez Garrido J."/>
        </authorList>
    </citation>
    <scope>NUCLEOTIDE SEQUENCE</scope>
</reference>
<dbReference type="GO" id="GO:0046983">
    <property type="term" value="F:protein dimerization activity"/>
    <property type="evidence" value="ECO:0007669"/>
    <property type="project" value="InterPro"/>
</dbReference>
<dbReference type="EMBL" id="HBUF01012741">
    <property type="protein sequence ID" value="CAG6608697.1"/>
    <property type="molecule type" value="Transcribed_RNA"/>
</dbReference>
<dbReference type="EMBL" id="HBUF01012742">
    <property type="protein sequence ID" value="CAG6608698.1"/>
    <property type="molecule type" value="Transcribed_RNA"/>
</dbReference>
<feature type="region of interest" description="Disordered" evidence="6">
    <location>
        <begin position="97"/>
        <end position="125"/>
    </location>
</feature>
<dbReference type="EMBL" id="HBUF01374788">
    <property type="protein sequence ID" value="CAG6727802.1"/>
    <property type="molecule type" value="Transcribed_RNA"/>
</dbReference>
<keyword evidence="4" id="KW-0539">Nucleus</keyword>
<evidence type="ECO:0000256" key="2">
    <source>
        <dbReference type="ARBA" id="ARBA00023015"/>
    </source>
</evidence>
<protein>
    <submittedName>
        <fullName evidence="8">Upstream stimulatory factor 2</fullName>
    </submittedName>
</protein>
<feature type="domain" description="BHLH" evidence="7">
    <location>
        <begin position="116"/>
        <end position="176"/>
    </location>
</feature>
<dbReference type="GO" id="GO:0000978">
    <property type="term" value="F:RNA polymerase II cis-regulatory region sequence-specific DNA binding"/>
    <property type="evidence" value="ECO:0007669"/>
    <property type="project" value="TreeGrafter"/>
</dbReference>
<dbReference type="EMBL" id="HBUF01374789">
    <property type="protein sequence ID" value="CAG6727803.1"/>
    <property type="molecule type" value="Transcribed_RNA"/>
</dbReference>
<proteinExistence type="predicted"/>
<dbReference type="InterPro" id="IPR036638">
    <property type="entry name" value="HLH_DNA-bd_sf"/>
</dbReference>
<feature type="compositionally biased region" description="Polar residues" evidence="6">
    <location>
        <begin position="97"/>
        <end position="106"/>
    </location>
</feature>
<keyword evidence="2" id="KW-0805">Transcription regulation</keyword>
<evidence type="ECO:0000256" key="5">
    <source>
        <dbReference type="SAM" id="Coils"/>
    </source>
</evidence>
<evidence type="ECO:0000259" key="7">
    <source>
        <dbReference type="PROSITE" id="PS50888"/>
    </source>
</evidence>
<dbReference type="EMBL" id="HBUF01012743">
    <property type="protein sequence ID" value="CAG6608699.1"/>
    <property type="molecule type" value="Transcribed_RNA"/>
</dbReference>
<dbReference type="PANTHER" id="PTHR46117:SF3">
    <property type="entry name" value="FI24210P1"/>
    <property type="match status" value="1"/>
</dbReference>
<dbReference type="PROSITE" id="PS50888">
    <property type="entry name" value="BHLH"/>
    <property type="match status" value="1"/>
</dbReference>
<evidence type="ECO:0000256" key="6">
    <source>
        <dbReference type="SAM" id="MobiDB-lite"/>
    </source>
</evidence>
<dbReference type="EMBL" id="HBUF01537339">
    <property type="protein sequence ID" value="CAG6753748.1"/>
    <property type="molecule type" value="Transcribed_RNA"/>
</dbReference>
<dbReference type="SMART" id="SM00353">
    <property type="entry name" value="HLH"/>
    <property type="match status" value="1"/>
</dbReference>